<reference evidence="1 2" key="1">
    <citation type="submission" date="2016-11" db="EMBL/GenBank/DDBJ databases">
        <title>Draft Genome Assembly of Colletotrichum chlorophyti a pathogen of herbaceous plants.</title>
        <authorList>
            <person name="Gan P."/>
            <person name="Narusaka M."/>
            <person name="Tsushima A."/>
            <person name="Narusaka Y."/>
            <person name="Takano Y."/>
            <person name="Shirasu K."/>
        </authorList>
    </citation>
    <scope>NUCLEOTIDE SEQUENCE [LARGE SCALE GENOMIC DNA]</scope>
    <source>
        <strain evidence="1 2">NTL11</strain>
    </source>
</reference>
<proteinExistence type="predicted"/>
<dbReference type="OrthoDB" id="3633556at2759"/>
<dbReference type="EMBL" id="MPGH01000101">
    <property type="protein sequence ID" value="OLN87184.1"/>
    <property type="molecule type" value="Genomic_DNA"/>
</dbReference>
<evidence type="ECO:0000313" key="1">
    <source>
        <dbReference type="EMBL" id="OLN87184.1"/>
    </source>
</evidence>
<dbReference type="AlphaFoldDB" id="A0A1Q8RSA4"/>
<protein>
    <submittedName>
        <fullName evidence="1">Uncharacterized protein</fullName>
    </submittedName>
</protein>
<organism evidence="1 2">
    <name type="scientific">Colletotrichum chlorophyti</name>
    <dbReference type="NCBI Taxonomy" id="708187"/>
    <lineage>
        <taxon>Eukaryota</taxon>
        <taxon>Fungi</taxon>
        <taxon>Dikarya</taxon>
        <taxon>Ascomycota</taxon>
        <taxon>Pezizomycotina</taxon>
        <taxon>Sordariomycetes</taxon>
        <taxon>Hypocreomycetidae</taxon>
        <taxon>Glomerellales</taxon>
        <taxon>Glomerellaceae</taxon>
        <taxon>Colletotrichum</taxon>
    </lineage>
</organism>
<gene>
    <name evidence="1" type="ORF">CCHL11_03694</name>
</gene>
<dbReference type="Proteomes" id="UP000186583">
    <property type="component" value="Unassembled WGS sequence"/>
</dbReference>
<name>A0A1Q8RSA4_9PEZI</name>
<keyword evidence="2" id="KW-1185">Reference proteome</keyword>
<comment type="caution">
    <text evidence="1">The sequence shown here is derived from an EMBL/GenBank/DDBJ whole genome shotgun (WGS) entry which is preliminary data.</text>
</comment>
<sequence length="354" mass="40477">MVVDFLQSLMCLCTDHSEVDIHVIVSDSGEVSVMQDALSGLQTCGQTFGIFPVPPQNRDGPKPNVNIVNFFDIIPPVFHSMTRGNITRDDTSALLKERGKLIYQALKKLAAAVKFDYDYALWLDSEAIVVQPFSIRKTFDEYVKKPTIWRSRMSNTDFMHALMGNTADVLGRSIESFGQAFWNLESMEWIIEKAVIEDLIHSVEKAHNQDFWTIWTAKGGPFEVCLYNMHVQARKLESTNSIFSKYLILETEREMEKFGLTPAKPIMDTMSATGLLERGFFLLRVPEIAPNFSSMLREYNQRLFRFDFLDIAPPEVVDRFLLDTPVDILCSGAPQLHSWWTQRKDEVVLNKSLS</sequence>
<evidence type="ECO:0000313" key="2">
    <source>
        <dbReference type="Proteomes" id="UP000186583"/>
    </source>
</evidence>
<accession>A0A1Q8RSA4</accession>